<protein>
    <submittedName>
        <fullName evidence="1">Uncharacterized protein</fullName>
    </submittedName>
</protein>
<gene>
    <name evidence="1" type="ORF">BOLC3T18822H</name>
</gene>
<evidence type="ECO:0000313" key="1">
    <source>
        <dbReference type="EMBL" id="VDC95987.1"/>
    </source>
</evidence>
<organism evidence="1">
    <name type="scientific">Brassica oleracea</name>
    <name type="common">Wild cabbage</name>
    <dbReference type="NCBI Taxonomy" id="3712"/>
    <lineage>
        <taxon>Eukaryota</taxon>
        <taxon>Viridiplantae</taxon>
        <taxon>Streptophyta</taxon>
        <taxon>Embryophyta</taxon>
        <taxon>Tracheophyta</taxon>
        <taxon>Spermatophyta</taxon>
        <taxon>Magnoliopsida</taxon>
        <taxon>eudicotyledons</taxon>
        <taxon>Gunneridae</taxon>
        <taxon>Pentapetalae</taxon>
        <taxon>rosids</taxon>
        <taxon>malvids</taxon>
        <taxon>Brassicales</taxon>
        <taxon>Brassicaceae</taxon>
        <taxon>Brassiceae</taxon>
        <taxon>Brassica</taxon>
    </lineage>
</organism>
<name>A0A3P6AY39_BRAOL</name>
<reference evidence="1" key="1">
    <citation type="submission" date="2018-11" db="EMBL/GenBank/DDBJ databases">
        <authorList>
            <consortium name="Genoscope - CEA"/>
            <person name="William W."/>
        </authorList>
    </citation>
    <scope>NUCLEOTIDE SEQUENCE</scope>
</reference>
<accession>A0A3P6AY39</accession>
<sequence length="97" mass="11018">MAASQISVSELRRGRCARIVVTRLLLFWEARNAKKGGELIGHDVQTFPSPLSFNRQRSRACILTLSNQRSPQPHFELHDQVSVVRTLCSLQLEFVDV</sequence>
<dbReference type="AlphaFoldDB" id="A0A3P6AY39"/>
<proteinExistence type="predicted"/>
<dbReference type="EMBL" id="LR031872">
    <property type="protein sequence ID" value="VDC95987.1"/>
    <property type="molecule type" value="Genomic_DNA"/>
</dbReference>